<keyword evidence="4 9" id="KW-0812">Transmembrane</keyword>
<reference evidence="10" key="1">
    <citation type="submission" date="2020-09" db="EMBL/GenBank/DDBJ databases">
        <authorList>
            <person name="Kikuchi T."/>
        </authorList>
    </citation>
    <scope>NUCLEOTIDE SEQUENCE</scope>
    <source>
        <strain evidence="10">SH1</strain>
    </source>
</reference>
<dbReference type="GO" id="GO:0005743">
    <property type="term" value="C:mitochondrial inner membrane"/>
    <property type="evidence" value="ECO:0007669"/>
    <property type="project" value="UniProtKB-SubCell"/>
</dbReference>
<dbReference type="EMBL" id="CAJFDH010000001">
    <property type="protein sequence ID" value="CAD5205842.1"/>
    <property type="molecule type" value="Genomic_DNA"/>
</dbReference>
<sequence length="91" mass="10623">MSSPPAPMRQMLHSSARRFIWASLAVSIGATVLFNLTYVNNRRRNYEAFYASYDPYKRMQEICSYERKYLHTCPTELAKRAEEKGIEISPL</sequence>
<evidence type="ECO:0008006" key="12">
    <source>
        <dbReference type="Google" id="ProtNLM"/>
    </source>
</evidence>
<evidence type="ECO:0000256" key="1">
    <source>
        <dbReference type="ARBA" id="ARBA00004434"/>
    </source>
</evidence>
<dbReference type="InterPro" id="IPR037169">
    <property type="entry name" value="Cytochrome_c_oxidase_VIc_sf"/>
</dbReference>
<dbReference type="PANTHER" id="PTHR48416">
    <property type="entry name" value="CYTOCHROME C OXIDASE SUBUNIT 6C"/>
    <property type="match status" value="1"/>
</dbReference>
<evidence type="ECO:0000256" key="7">
    <source>
        <dbReference type="ARBA" id="ARBA00023128"/>
    </source>
</evidence>
<dbReference type="OrthoDB" id="10051322at2759"/>
<dbReference type="Proteomes" id="UP000783686">
    <property type="component" value="Unassembled WGS sequence"/>
</dbReference>
<feature type="transmembrane region" description="Helical" evidence="9">
    <location>
        <begin position="20"/>
        <end position="39"/>
    </location>
</feature>
<comment type="similarity">
    <text evidence="3">Belongs to the cytochrome c oxidase subunit 6c family.</text>
</comment>
<evidence type="ECO:0000256" key="3">
    <source>
        <dbReference type="ARBA" id="ARBA00007204"/>
    </source>
</evidence>
<evidence type="ECO:0000313" key="11">
    <source>
        <dbReference type="Proteomes" id="UP000614601"/>
    </source>
</evidence>
<organism evidence="10 11">
    <name type="scientific">Bursaphelenchus okinawaensis</name>
    <dbReference type="NCBI Taxonomy" id="465554"/>
    <lineage>
        <taxon>Eukaryota</taxon>
        <taxon>Metazoa</taxon>
        <taxon>Ecdysozoa</taxon>
        <taxon>Nematoda</taxon>
        <taxon>Chromadorea</taxon>
        <taxon>Rhabditida</taxon>
        <taxon>Tylenchina</taxon>
        <taxon>Tylenchomorpha</taxon>
        <taxon>Aphelenchoidea</taxon>
        <taxon>Aphelenchoididae</taxon>
        <taxon>Bursaphelenchus</taxon>
    </lineage>
</organism>
<protein>
    <recommendedName>
        <fullName evidence="12">Mitochondrial cytochrome c oxidase subunit VIc/VIIs domain-containing protein</fullName>
    </recommendedName>
</protein>
<evidence type="ECO:0000256" key="6">
    <source>
        <dbReference type="ARBA" id="ARBA00022989"/>
    </source>
</evidence>
<evidence type="ECO:0000256" key="5">
    <source>
        <dbReference type="ARBA" id="ARBA00022792"/>
    </source>
</evidence>
<comment type="subcellular location">
    <subcellularLocation>
        <location evidence="1">Mitochondrion inner membrane</location>
        <topology evidence="1">Single-pass membrane protein</topology>
    </subcellularLocation>
</comment>
<gene>
    <name evidence="10" type="ORF">BOKJ2_LOCUS526</name>
</gene>
<evidence type="ECO:0000256" key="4">
    <source>
        <dbReference type="ARBA" id="ARBA00022692"/>
    </source>
</evidence>
<dbReference type="InterPro" id="IPR051389">
    <property type="entry name" value="Cytochrome_c_oxidase_VIc"/>
</dbReference>
<evidence type="ECO:0000256" key="8">
    <source>
        <dbReference type="ARBA" id="ARBA00023136"/>
    </source>
</evidence>
<comment type="caution">
    <text evidence="10">The sequence shown here is derived from an EMBL/GenBank/DDBJ whole genome shotgun (WGS) entry which is preliminary data.</text>
</comment>
<evidence type="ECO:0000313" key="10">
    <source>
        <dbReference type="EMBL" id="CAD5205842.1"/>
    </source>
</evidence>
<keyword evidence="5" id="KW-0999">Mitochondrion inner membrane</keyword>
<comment type="pathway">
    <text evidence="2">Energy metabolism; oxidative phosphorylation.</text>
</comment>
<evidence type="ECO:0000256" key="2">
    <source>
        <dbReference type="ARBA" id="ARBA00004673"/>
    </source>
</evidence>
<dbReference type="InterPro" id="IPR034884">
    <property type="entry name" value="Cytochrome_c_oxidase_VIc/VIIs"/>
</dbReference>
<dbReference type="SUPFAM" id="SSF81415">
    <property type="entry name" value="Mitochondrial cytochrome c oxidase subunit VIc"/>
    <property type="match status" value="1"/>
</dbReference>
<keyword evidence="11" id="KW-1185">Reference proteome</keyword>
<keyword evidence="7" id="KW-0496">Mitochondrion</keyword>
<dbReference type="EMBL" id="CAJFCW020000001">
    <property type="protein sequence ID" value="CAG9079497.1"/>
    <property type="molecule type" value="Genomic_DNA"/>
</dbReference>
<keyword evidence="8 9" id="KW-0472">Membrane</keyword>
<evidence type="ECO:0000256" key="9">
    <source>
        <dbReference type="SAM" id="Phobius"/>
    </source>
</evidence>
<proteinExistence type="inferred from homology"/>
<keyword evidence="6 9" id="KW-1133">Transmembrane helix</keyword>
<accession>A0A811JR13</accession>
<dbReference type="Proteomes" id="UP000614601">
    <property type="component" value="Unassembled WGS sequence"/>
</dbReference>
<dbReference type="PANTHER" id="PTHR48416:SF1">
    <property type="entry name" value="CYTOCHROME C OXIDASE SUBUNIT 6C"/>
    <property type="match status" value="1"/>
</dbReference>
<dbReference type="Pfam" id="PF02937">
    <property type="entry name" value="COX6C"/>
    <property type="match status" value="1"/>
</dbReference>
<dbReference type="Gene3D" id="4.10.93.10">
    <property type="entry name" value="Mitochondrial cytochrome c oxidase subunit VIc/VIIs"/>
    <property type="match status" value="1"/>
</dbReference>
<dbReference type="AlphaFoldDB" id="A0A811JR13"/>
<name>A0A811JR13_9BILA</name>